<dbReference type="OrthoDB" id="9801263at2"/>
<reference evidence="3 4" key="1">
    <citation type="submission" date="2019-03" db="EMBL/GenBank/DDBJ databases">
        <title>Genomic Encyclopedia of Type Strains, Phase IV (KMG-IV): sequencing the most valuable type-strain genomes for metagenomic binning, comparative biology and taxonomic classification.</title>
        <authorList>
            <person name="Goeker M."/>
        </authorList>
    </citation>
    <scope>NUCLEOTIDE SEQUENCE [LARGE SCALE GENOMIC DNA]</scope>
    <source>
        <strain evidence="3 4">DSM 13587</strain>
    </source>
</reference>
<accession>A0A4R3MWV9</accession>
<feature type="region of interest" description="Disordered" evidence="1">
    <location>
        <begin position="115"/>
        <end position="158"/>
    </location>
</feature>
<keyword evidence="4" id="KW-1185">Reference proteome</keyword>
<dbReference type="RefSeq" id="WP_132977632.1">
    <property type="nucleotide sequence ID" value="NZ_SMAO01000006.1"/>
</dbReference>
<evidence type="ECO:0000313" key="4">
    <source>
        <dbReference type="Proteomes" id="UP000295717"/>
    </source>
</evidence>
<dbReference type="InterPro" id="IPR041527">
    <property type="entry name" value="YhcG_N"/>
</dbReference>
<sequence length="158" mass="17071">MSKPKQTIPAEQPDALFGRVVSILDQARGNVVRAVNTNMVLAYCLIGREIVEELQQGEQRAGYGKQVLETLSGHLAQRYGHGFSVPNLQNFRKSYLVYSTRAIAAAPIQYPTGTELIPPRKIHPAGGESGAPLSEQSPSRISHPASTGSPHGFSLQLP</sequence>
<protein>
    <submittedName>
        <fullName evidence="3">Uncharacterized protein DUF1016</fullName>
    </submittedName>
</protein>
<dbReference type="InterPro" id="IPR053148">
    <property type="entry name" value="PD-DEXK-like_domain"/>
</dbReference>
<evidence type="ECO:0000259" key="2">
    <source>
        <dbReference type="Pfam" id="PF17761"/>
    </source>
</evidence>
<dbReference type="Pfam" id="PF17761">
    <property type="entry name" value="DUF1016_N"/>
    <property type="match status" value="1"/>
</dbReference>
<dbReference type="PANTHER" id="PTHR30547">
    <property type="entry name" value="UNCHARACTERIZED PROTEIN YHCG-RELATED"/>
    <property type="match status" value="1"/>
</dbReference>
<organism evidence="3 4">
    <name type="scientific">Thiobaca trueperi</name>
    <dbReference type="NCBI Taxonomy" id="127458"/>
    <lineage>
        <taxon>Bacteria</taxon>
        <taxon>Pseudomonadati</taxon>
        <taxon>Pseudomonadota</taxon>
        <taxon>Gammaproteobacteria</taxon>
        <taxon>Chromatiales</taxon>
        <taxon>Chromatiaceae</taxon>
        <taxon>Thiobaca</taxon>
    </lineage>
</organism>
<dbReference type="PANTHER" id="PTHR30547:SF5">
    <property type="entry name" value="NUCLEASE YHCG-RELATED"/>
    <property type="match status" value="1"/>
</dbReference>
<dbReference type="AlphaFoldDB" id="A0A4R3MWV9"/>
<feature type="domain" description="YhcG N-terminal" evidence="2">
    <location>
        <begin position="20"/>
        <end position="106"/>
    </location>
</feature>
<evidence type="ECO:0000256" key="1">
    <source>
        <dbReference type="SAM" id="MobiDB-lite"/>
    </source>
</evidence>
<comment type="caution">
    <text evidence="3">The sequence shown here is derived from an EMBL/GenBank/DDBJ whole genome shotgun (WGS) entry which is preliminary data.</text>
</comment>
<gene>
    <name evidence="3" type="ORF">EDC35_106164</name>
</gene>
<name>A0A4R3MWV9_9GAMM</name>
<feature type="compositionally biased region" description="Polar residues" evidence="1">
    <location>
        <begin position="134"/>
        <end position="149"/>
    </location>
</feature>
<evidence type="ECO:0000313" key="3">
    <source>
        <dbReference type="EMBL" id="TCT20237.1"/>
    </source>
</evidence>
<dbReference type="EMBL" id="SMAO01000006">
    <property type="protein sequence ID" value="TCT20237.1"/>
    <property type="molecule type" value="Genomic_DNA"/>
</dbReference>
<dbReference type="Proteomes" id="UP000295717">
    <property type="component" value="Unassembled WGS sequence"/>
</dbReference>
<proteinExistence type="predicted"/>